<comment type="caution">
    <text evidence="1">The sequence shown here is derived from an EMBL/GenBank/DDBJ whole genome shotgun (WGS) entry which is preliminary data.</text>
</comment>
<evidence type="ECO:0000313" key="1">
    <source>
        <dbReference type="EMBL" id="KAJ2972270.1"/>
    </source>
</evidence>
<proteinExistence type="predicted"/>
<organism evidence="1 2">
    <name type="scientific">Trametes sanguinea</name>
    <dbReference type="NCBI Taxonomy" id="158606"/>
    <lineage>
        <taxon>Eukaryota</taxon>
        <taxon>Fungi</taxon>
        <taxon>Dikarya</taxon>
        <taxon>Basidiomycota</taxon>
        <taxon>Agaricomycotina</taxon>
        <taxon>Agaricomycetes</taxon>
        <taxon>Polyporales</taxon>
        <taxon>Polyporaceae</taxon>
        <taxon>Trametes</taxon>
    </lineage>
</organism>
<gene>
    <name evidence="1" type="ORF">NUW54_g12306</name>
</gene>
<sequence>MLPTKTSSASGMGVLLGFGSAGCEGEGNFAIVSGFGVATVNDEALGGTMDEEKEEDMLVGEDDGVDDAKVVVDGDSVEITVGGAEGKSSGVEVGLQKIVLVLVLVIVMMTFSAEGRIGSRRIPSRSSVTDGSSTEPKLEGVTKPSAILGRRALCIAVVYEQAGMRVPAKRCSVFEQPISQPHRPFVAHRNARRPYPSPSVARAAASESALSDGMHLSRRVTQEHLLLSALGRSRYRKELARPYIPEQRKPVSAAAPIVCQPIHLVFPIVLAAAIPMANEEPTSVVPRLCVQLECGVHRDALQSSDALVVAYTVESVFGYTPSTDDPQLV</sequence>
<dbReference type="EMBL" id="JANSHE010005186">
    <property type="protein sequence ID" value="KAJ2972270.1"/>
    <property type="molecule type" value="Genomic_DNA"/>
</dbReference>
<dbReference type="Proteomes" id="UP001144978">
    <property type="component" value="Unassembled WGS sequence"/>
</dbReference>
<protein>
    <submittedName>
        <fullName evidence="1">Uncharacterized protein</fullName>
    </submittedName>
</protein>
<accession>A0ACC1MZ35</accession>
<evidence type="ECO:0000313" key="2">
    <source>
        <dbReference type="Proteomes" id="UP001144978"/>
    </source>
</evidence>
<reference evidence="1" key="1">
    <citation type="submission" date="2022-08" db="EMBL/GenBank/DDBJ databases">
        <title>Genome Sequence of Pycnoporus sanguineus.</title>
        <authorList>
            <person name="Buettner E."/>
        </authorList>
    </citation>
    <scope>NUCLEOTIDE SEQUENCE</scope>
    <source>
        <strain evidence="1">CG-C14</strain>
    </source>
</reference>
<keyword evidence="2" id="KW-1185">Reference proteome</keyword>
<name>A0ACC1MZ35_9APHY</name>